<feature type="region of interest" description="Disordered" evidence="1">
    <location>
        <begin position="1020"/>
        <end position="1070"/>
    </location>
</feature>
<feature type="compositionally biased region" description="Low complexity" evidence="1">
    <location>
        <begin position="83"/>
        <end position="93"/>
    </location>
</feature>
<feature type="region of interest" description="Disordered" evidence="1">
    <location>
        <begin position="83"/>
        <end position="127"/>
    </location>
</feature>
<feature type="compositionally biased region" description="Basic and acidic residues" evidence="1">
    <location>
        <begin position="1040"/>
        <end position="1053"/>
    </location>
</feature>
<feature type="region of interest" description="Disordered" evidence="1">
    <location>
        <begin position="771"/>
        <end position="810"/>
    </location>
</feature>
<sequence length="1070" mass="119157">MPHRAKTDSQWREKLKTLAHSAAKLGRGEAPPKGSPWCIPVKNVLNCPYKGSPTVCTPKRNFFQKGCYSCICGFHNVEEAASSSSTSKSSNESGCPKRLKPEPGSDSSPSTSPAEDGVPESGKAKVTSRHPILLNTSELESLSVNELKEISCGWYESKDASKRGLLRLFVWAPLTGRCPYCESSHILSHKPGRTKICYNVGWPYSTQSIYARCGNTDCRKHFSTLDYRYIQSLPYAIRQKLPFCMTGGSNGSDDSIVKLLRELTVSQVERLIESTVYKTYLGARNAFRERWRAVDQGRGLGLENICELDDYPAYPRHYVPSKPHLTTILLCDYQRNRQGLRRELRQIRTFHGVSLDHQRQVVRRVDCKDLVGTAGQTACFMGDGGVCLNVVCTPDTSLSWLDRAANEICDRHPERDGKMIFYADCACCNGRLRKDSQSGGHNSSHGSGDGNDGVADVGTERSGDWRKRFRKVSLDGLHLLMRLSRLTNAQHPRRCQLIADLASALYQDHPGDLERLLEVRKEAGLDGAPSKSERTRFVRTIIVGGEETAERIKRVVLKHKRNDESALDGVKRAGGPVDRLGPADIGFPLITAPWLHCLRNQLTHVLNFCVADCEQAPPFVKTRMIDFHSTGHFIQEFSSLRGTSKNEFFHSVMKKFFFASSRIGWSLASAEDPLPLIGFEYAAEVALGGDEDWLDEEDFNVVEDPLEGEHGQVTSDSYIGELLEVAESAERATVSSPAEVIGDPALWDLFGGEHLKGRSIDQLMGETFVEIGRGTQEEGPSAEKSNTLKRGRASTDSHQDSDYELFGDLSSRPSRNVAKKRRLTSAPANVGPGFNSQMESKWVDILSINSLKYSGKKLVNECLSDYQRYRVSEMRKARAESRDGECPMLFSVSYAQAEVWLKKQIQLMEKPHELGLFDENCQAREREVQAVLSHRTPSTAARLNLDVPQAKAVIPKGTVVRGPQPVDALQRSKERSGSSACVDATSQSSRYICPYCGKPLTRGKNDHVYTTRAWKYGECPEAPKDRSNRARSEAVAAKSGMKERRERAAERLRSLGLTEDGDLGRKKRCT</sequence>
<dbReference type="EMBL" id="JABANM010021351">
    <property type="protein sequence ID" value="KAF4721375.1"/>
    <property type="molecule type" value="Genomic_DNA"/>
</dbReference>
<protein>
    <submittedName>
        <fullName evidence="2">Uncharacterized protein</fullName>
    </submittedName>
</protein>
<comment type="caution">
    <text evidence="2">The sequence shown here is derived from an EMBL/GenBank/DDBJ whole genome shotgun (WGS) entry which is preliminary data.</text>
</comment>
<gene>
    <name evidence="2" type="ORF">FOZ62_026342</name>
</gene>
<organism evidence="2 3">
    <name type="scientific">Perkinsus olseni</name>
    <name type="common">Perkinsus atlanticus</name>
    <dbReference type="NCBI Taxonomy" id="32597"/>
    <lineage>
        <taxon>Eukaryota</taxon>
        <taxon>Sar</taxon>
        <taxon>Alveolata</taxon>
        <taxon>Perkinsozoa</taxon>
        <taxon>Perkinsea</taxon>
        <taxon>Perkinsida</taxon>
        <taxon>Perkinsidae</taxon>
        <taxon>Perkinsus</taxon>
    </lineage>
</organism>
<name>A0A7J6RLC0_PEROL</name>
<feature type="region of interest" description="Disordered" evidence="1">
    <location>
        <begin position="437"/>
        <end position="457"/>
    </location>
</feature>
<reference evidence="2 3" key="1">
    <citation type="submission" date="2020-04" db="EMBL/GenBank/DDBJ databases">
        <title>Perkinsus olseni comparative genomics.</title>
        <authorList>
            <person name="Bogema D.R."/>
        </authorList>
    </citation>
    <scope>NUCLEOTIDE SEQUENCE [LARGE SCALE GENOMIC DNA]</scope>
    <source>
        <strain evidence="2">ATCC PRA-205</strain>
    </source>
</reference>
<dbReference type="Proteomes" id="UP000574390">
    <property type="component" value="Unassembled WGS sequence"/>
</dbReference>
<accession>A0A7J6RLC0</accession>
<feature type="non-terminal residue" evidence="2">
    <location>
        <position position="1070"/>
    </location>
</feature>
<proteinExistence type="predicted"/>
<evidence type="ECO:0000256" key="1">
    <source>
        <dbReference type="SAM" id="MobiDB-lite"/>
    </source>
</evidence>
<evidence type="ECO:0000313" key="3">
    <source>
        <dbReference type="Proteomes" id="UP000574390"/>
    </source>
</evidence>
<feature type="compositionally biased region" description="Basic and acidic residues" evidence="1">
    <location>
        <begin position="1021"/>
        <end position="1032"/>
    </location>
</feature>
<evidence type="ECO:0000313" key="2">
    <source>
        <dbReference type="EMBL" id="KAF4721375.1"/>
    </source>
</evidence>
<dbReference type="AlphaFoldDB" id="A0A7J6RLC0"/>